<dbReference type="AlphaFoldDB" id="A0A0P7AWG0"/>
<gene>
    <name evidence="2" type="ORF">I595_1988</name>
</gene>
<dbReference type="Proteomes" id="UP000050280">
    <property type="component" value="Unassembled WGS sequence"/>
</dbReference>
<dbReference type="OrthoDB" id="1430845at2"/>
<dbReference type="PATRIC" id="fig|1300341.3.peg.2172"/>
<evidence type="ECO:0000256" key="1">
    <source>
        <dbReference type="SAM" id="SignalP"/>
    </source>
</evidence>
<sequence>MNRLLKGTLTIFSLALLAFSQAPETVNYKCMIQLTNYEGEGAYVVVSILDGDGTYQETLYVQGDDAEWYRDIEQWWKNLYGVRRPELDGIVGETVAGGQRKMTVLKIPADKIDAGYQLRFESAVEDQEYYAQDIQFPLTTENLKQKMEGAGFIRYIRMIPQAQ</sequence>
<evidence type="ECO:0000313" key="2">
    <source>
        <dbReference type="EMBL" id="KPM32336.1"/>
    </source>
</evidence>
<dbReference type="Pfam" id="PF10029">
    <property type="entry name" value="DUF2271"/>
    <property type="match status" value="1"/>
</dbReference>
<evidence type="ECO:0000313" key="3">
    <source>
        <dbReference type="Proteomes" id="UP000050280"/>
    </source>
</evidence>
<protein>
    <submittedName>
        <fullName evidence="2">Periplasmic protein</fullName>
    </submittedName>
</protein>
<accession>A0A0P7AWG0</accession>
<reference evidence="2 3" key="1">
    <citation type="submission" date="2015-09" db="EMBL/GenBank/DDBJ databases">
        <title>Genome sequence of the marine flavobacterium Croceitalea dokdonensis DOKDO 023 that contains proton- and sodium-pumping rhodopsins.</title>
        <authorList>
            <person name="Kwon S.-K."/>
            <person name="Lee H.K."/>
            <person name="Kwak M.-J."/>
            <person name="Kim J.F."/>
        </authorList>
    </citation>
    <scope>NUCLEOTIDE SEQUENCE [LARGE SCALE GENOMIC DNA]</scope>
    <source>
        <strain evidence="2 3">DOKDO 023</strain>
    </source>
</reference>
<feature type="signal peptide" evidence="1">
    <location>
        <begin position="1"/>
        <end position="22"/>
    </location>
</feature>
<dbReference type="STRING" id="1300341.I595_1988"/>
<name>A0A0P7AWG0_9FLAO</name>
<feature type="chain" id="PRO_5006135127" evidence="1">
    <location>
        <begin position="23"/>
        <end position="163"/>
    </location>
</feature>
<keyword evidence="3" id="KW-1185">Reference proteome</keyword>
<dbReference type="InterPro" id="IPR014469">
    <property type="entry name" value="DUF2271"/>
</dbReference>
<proteinExistence type="predicted"/>
<dbReference type="EMBL" id="LDJX01000003">
    <property type="protein sequence ID" value="KPM32336.1"/>
    <property type="molecule type" value="Genomic_DNA"/>
</dbReference>
<comment type="caution">
    <text evidence="2">The sequence shown here is derived from an EMBL/GenBank/DDBJ whole genome shotgun (WGS) entry which is preliminary data.</text>
</comment>
<keyword evidence="1" id="KW-0732">Signal</keyword>
<organism evidence="2 3">
    <name type="scientific">Croceitalea dokdonensis DOKDO 023</name>
    <dbReference type="NCBI Taxonomy" id="1300341"/>
    <lineage>
        <taxon>Bacteria</taxon>
        <taxon>Pseudomonadati</taxon>
        <taxon>Bacteroidota</taxon>
        <taxon>Flavobacteriia</taxon>
        <taxon>Flavobacteriales</taxon>
        <taxon>Flavobacteriaceae</taxon>
        <taxon>Croceitalea</taxon>
    </lineage>
</organism>